<evidence type="ECO:0000313" key="1">
    <source>
        <dbReference type="EMBL" id="EEV16277.1"/>
    </source>
</evidence>
<evidence type="ECO:0000313" key="2">
    <source>
        <dbReference type="Proteomes" id="UP000005709"/>
    </source>
</evidence>
<protein>
    <submittedName>
        <fullName evidence="1">DNA polymerase III, delta' subunit</fullName>
        <ecNumber evidence="1">2.7.7.7</ecNumber>
    </submittedName>
</protein>
<dbReference type="Pfam" id="PF13177">
    <property type="entry name" value="DNA_pol3_delta2"/>
    <property type="match status" value="1"/>
</dbReference>
<keyword evidence="1" id="KW-0808">Transferase</keyword>
<dbReference type="PANTHER" id="PTHR11669:SF8">
    <property type="entry name" value="DNA POLYMERASE III SUBUNIT DELTA"/>
    <property type="match status" value="1"/>
</dbReference>
<gene>
    <name evidence="1" type="ORF">CAMGR0001_1974</name>
</gene>
<accession>C8PLG5</accession>
<dbReference type="GO" id="GO:0006261">
    <property type="term" value="P:DNA-templated DNA replication"/>
    <property type="evidence" value="ECO:0007669"/>
    <property type="project" value="TreeGrafter"/>
</dbReference>
<dbReference type="EMBL" id="ACYG01000032">
    <property type="protein sequence ID" value="EEV16277.1"/>
    <property type="molecule type" value="Genomic_DNA"/>
</dbReference>
<dbReference type="RefSeq" id="WP_005873253.1">
    <property type="nucleotide sequence ID" value="NZ_ACYG01000032.1"/>
</dbReference>
<dbReference type="AlphaFoldDB" id="C8PLG5"/>
<organism evidence="1 2">
    <name type="scientific">Campylobacter gracilis RM3268</name>
    <dbReference type="NCBI Taxonomy" id="553220"/>
    <lineage>
        <taxon>Bacteria</taxon>
        <taxon>Pseudomonadati</taxon>
        <taxon>Campylobacterota</taxon>
        <taxon>Epsilonproteobacteria</taxon>
        <taxon>Campylobacterales</taxon>
        <taxon>Campylobacteraceae</taxon>
        <taxon>Campylobacter</taxon>
    </lineage>
</organism>
<dbReference type="Proteomes" id="UP000005709">
    <property type="component" value="Unassembled WGS sequence"/>
</dbReference>
<dbReference type="STRING" id="824.CGRAC_1452"/>
<comment type="caution">
    <text evidence="1">The sequence shown here is derived from an EMBL/GenBank/DDBJ whole genome shotgun (WGS) entry which is preliminary data.</text>
</comment>
<keyword evidence="1" id="KW-0548">Nucleotidyltransferase</keyword>
<dbReference type="EC" id="2.7.7.7" evidence="1"/>
<keyword evidence="2" id="KW-1185">Reference proteome</keyword>
<dbReference type="Gene3D" id="3.40.50.300">
    <property type="entry name" value="P-loop containing nucleotide triphosphate hydrolases"/>
    <property type="match status" value="1"/>
</dbReference>
<proteinExistence type="predicted"/>
<dbReference type="PANTHER" id="PTHR11669">
    <property type="entry name" value="REPLICATION FACTOR C / DNA POLYMERASE III GAMMA-TAU SUBUNIT"/>
    <property type="match status" value="1"/>
</dbReference>
<dbReference type="InterPro" id="IPR050238">
    <property type="entry name" value="DNA_Rep/Repair_Clamp_Loader"/>
</dbReference>
<dbReference type="SUPFAM" id="SSF52540">
    <property type="entry name" value="P-loop containing nucleoside triphosphate hydrolases"/>
    <property type="match status" value="1"/>
</dbReference>
<dbReference type="NCBIfam" id="NF006296">
    <property type="entry name" value="PRK08485.1"/>
    <property type="match status" value="1"/>
</dbReference>
<dbReference type="InterPro" id="IPR027417">
    <property type="entry name" value="P-loop_NTPase"/>
</dbReference>
<dbReference type="GO" id="GO:0003887">
    <property type="term" value="F:DNA-directed DNA polymerase activity"/>
    <property type="evidence" value="ECO:0007669"/>
    <property type="project" value="UniProtKB-EC"/>
</dbReference>
<sequence length="206" mass="23463">MKIINQIVLTNDYEGFKDKILAEIPRKNLRFFESTELKIDEARKIIDEAYVAEREDKIIVISATKFGEEAQNALLKILEEPPKNTVFFLITPFINALLPTIRSRLIVQNLCVRKPRYRTGLSLTRLSLKEAVEFIDAQIALERKGELDKTALKALIGEIALECFEAGVSLSGDELQRIDRLSYLAEHNAKAHAVLTPLLLMIEEKR</sequence>
<dbReference type="eggNOG" id="COG0470">
    <property type="taxonomic scope" value="Bacteria"/>
</dbReference>
<name>C8PLG5_9BACT</name>
<reference evidence="1 2" key="1">
    <citation type="submission" date="2009-07" db="EMBL/GenBank/DDBJ databases">
        <authorList>
            <person name="Madupu R."/>
            <person name="Sebastian Y."/>
            <person name="Durkin A.S."/>
            <person name="Torralba M."/>
            <person name="Methe B."/>
            <person name="Sutton G.G."/>
            <person name="Strausberg R.L."/>
            <person name="Nelson K.E."/>
        </authorList>
    </citation>
    <scope>NUCLEOTIDE SEQUENCE [LARGE SCALE GENOMIC DNA]</scope>
    <source>
        <strain evidence="1 2">RM3268</strain>
    </source>
</reference>